<dbReference type="EMBL" id="LTAI01000042">
    <property type="protein sequence ID" value="ORE00274.1"/>
    <property type="molecule type" value="Genomic_DNA"/>
</dbReference>
<dbReference type="VEuPathDB" id="MicrosporidiaDB:A0H76_1762"/>
<organism evidence="1 2">
    <name type="scientific">Hepatospora eriocheir</name>
    <dbReference type="NCBI Taxonomy" id="1081669"/>
    <lineage>
        <taxon>Eukaryota</taxon>
        <taxon>Fungi</taxon>
        <taxon>Fungi incertae sedis</taxon>
        <taxon>Microsporidia</taxon>
        <taxon>Hepatosporidae</taxon>
        <taxon>Hepatospora</taxon>
    </lineage>
</organism>
<sequence length="172" mass="19659">MTKSVTPKIINFIEQNKYQTRDLSAVEKSFIEKHKPVPRDMRTDLNPGDLVVILEGKYVSSKVVFIKQLSGFKAVVSGVYDVNGVRPMIIDEKYLFKLNTPGVEIGTFDVNPKELNYSDIDSSKDIEIKQTEASKLIESAVKEGLLKKKFYTSYLKEQFSVDHDVEFYSKIH</sequence>
<dbReference type="Proteomes" id="UP000192501">
    <property type="component" value="Unassembled WGS sequence"/>
</dbReference>
<accession>A0A1X0QKM4</accession>
<reference evidence="1 2" key="1">
    <citation type="journal article" date="2017" name="Environ. Microbiol.">
        <title>Decay of the glycolytic pathway and adaptation to intranuclear parasitism within Enterocytozoonidae microsporidia.</title>
        <authorList>
            <person name="Wiredu Boakye D."/>
            <person name="Jaroenlak P."/>
            <person name="Prachumwat A."/>
            <person name="Williams T.A."/>
            <person name="Bateman K.S."/>
            <person name="Itsathitphaisarn O."/>
            <person name="Sritunyalucksana K."/>
            <person name="Paszkiewicz K.H."/>
            <person name="Moore K.A."/>
            <person name="Stentiford G.D."/>
            <person name="Williams B.A."/>
        </authorList>
    </citation>
    <scope>NUCLEOTIDE SEQUENCE [LARGE SCALE GENOMIC DNA]</scope>
    <source>
        <strain evidence="2">canceri</strain>
    </source>
</reference>
<name>A0A1X0QKM4_9MICR</name>
<dbReference type="AlphaFoldDB" id="A0A1X0QKM4"/>
<dbReference type="InterPro" id="IPR008991">
    <property type="entry name" value="Translation_prot_SH3-like_sf"/>
</dbReference>
<comment type="caution">
    <text evidence="1">The sequence shown here is derived from an EMBL/GenBank/DDBJ whole genome shotgun (WGS) entry which is preliminary data.</text>
</comment>
<dbReference type="VEuPathDB" id="MicrosporidiaDB:HERIO_1125"/>
<proteinExistence type="predicted"/>
<dbReference type="SUPFAM" id="SSF50104">
    <property type="entry name" value="Translation proteins SH3-like domain"/>
    <property type="match status" value="1"/>
</dbReference>
<gene>
    <name evidence="1" type="primary">RL6</name>
    <name evidence="1" type="ORF">A0H76_1762</name>
</gene>
<evidence type="ECO:0000313" key="2">
    <source>
        <dbReference type="Proteomes" id="UP000192501"/>
    </source>
</evidence>
<protein>
    <submittedName>
        <fullName evidence="1">RL6</fullName>
    </submittedName>
</protein>
<evidence type="ECO:0000313" key="1">
    <source>
        <dbReference type="EMBL" id="ORE00274.1"/>
    </source>
</evidence>